<feature type="compositionally biased region" description="Pro residues" evidence="2">
    <location>
        <begin position="363"/>
        <end position="373"/>
    </location>
</feature>
<evidence type="ECO:0000256" key="2">
    <source>
        <dbReference type="SAM" id="MobiDB-lite"/>
    </source>
</evidence>
<dbReference type="InterPro" id="IPR050256">
    <property type="entry name" value="Glycosyltransferase_2"/>
</dbReference>
<evidence type="ECO:0000313" key="4">
    <source>
        <dbReference type="EMBL" id="GID75893.1"/>
    </source>
</evidence>
<evidence type="ECO:0000313" key="5">
    <source>
        <dbReference type="Proteomes" id="UP000609879"/>
    </source>
</evidence>
<dbReference type="PANTHER" id="PTHR48090">
    <property type="entry name" value="UNDECAPRENYL-PHOSPHATE 4-DEOXY-4-FORMAMIDO-L-ARABINOSE TRANSFERASE-RELATED"/>
    <property type="match status" value="1"/>
</dbReference>
<dbReference type="Proteomes" id="UP000609879">
    <property type="component" value="Unassembled WGS sequence"/>
</dbReference>
<comment type="caution">
    <text evidence="4">The sequence shown here is derived from an EMBL/GenBank/DDBJ whole genome shotgun (WGS) entry which is preliminary data.</text>
</comment>
<evidence type="ECO:0000259" key="3">
    <source>
        <dbReference type="Pfam" id="PF00535"/>
    </source>
</evidence>
<feature type="domain" description="Glycosyltransferase 2-like" evidence="3">
    <location>
        <begin position="24"/>
        <end position="113"/>
    </location>
</feature>
<sequence>MSVVLPVRDPAGLPLTLRRLPPVDEVVIVAEGRAAAAARSARPGAVVIAPTRPGPGNALATGLAAARGDVVVVLNGDGSTDPAEIPRFVDTLVAGADLALGSRYTPGGRDLTGSRWRRWADLILIWVVNVLLGTRRTDPGFGYTAFWRDTLAHLDLPDPAVRAGASWGEGPEIGPLLAIRPVLRGLRVAEIPCVAFPPIRRARREDRPRLRHWLRAALRERGDRRSYTPPPIVAPAPRVRHIDAGNGPGYRLEQTGPGYRITPEPTRGRHAADPAASGRHGVGPSAAGSRGTGPSAAGTRGTGAAAAGRFGPRAASERTTADVWRQADRRQPGEPIWGPPHRTAAPTRDLWRERRTRAHRSPNQPPAPLPAAHPEPLFGPDVQPRTAEDAWLPLPRAPRQPGEVGARRRRITGGRQSQPDLRVINGEGNDTTGGRRGRLRSVKKP</sequence>
<accession>A0ABQ3Y7B6</accession>
<keyword evidence="5" id="KW-1185">Reference proteome</keyword>
<dbReference type="CDD" id="cd04179">
    <property type="entry name" value="DPM_DPG-synthase_like"/>
    <property type="match status" value="1"/>
</dbReference>
<dbReference type="InterPro" id="IPR029044">
    <property type="entry name" value="Nucleotide-diphossugar_trans"/>
</dbReference>
<proteinExistence type="inferred from homology"/>
<evidence type="ECO:0000256" key="1">
    <source>
        <dbReference type="ARBA" id="ARBA00006739"/>
    </source>
</evidence>
<feature type="region of interest" description="Disordered" evidence="2">
    <location>
        <begin position="224"/>
        <end position="445"/>
    </location>
</feature>
<name>A0ABQ3Y7B6_9ACTN</name>
<feature type="compositionally biased region" description="Low complexity" evidence="2">
    <location>
        <begin position="292"/>
        <end position="314"/>
    </location>
</feature>
<gene>
    <name evidence="4" type="ORF">Ade02nite_45340</name>
</gene>
<dbReference type="InterPro" id="IPR001173">
    <property type="entry name" value="Glyco_trans_2-like"/>
</dbReference>
<protein>
    <recommendedName>
        <fullName evidence="3">Glycosyltransferase 2-like domain-containing protein</fullName>
    </recommendedName>
</protein>
<dbReference type="Gene3D" id="3.90.550.10">
    <property type="entry name" value="Spore Coat Polysaccharide Biosynthesis Protein SpsA, Chain A"/>
    <property type="match status" value="1"/>
</dbReference>
<dbReference type="Pfam" id="PF00535">
    <property type="entry name" value="Glycos_transf_2"/>
    <property type="match status" value="1"/>
</dbReference>
<feature type="compositionally biased region" description="Basic residues" evidence="2">
    <location>
        <begin position="435"/>
        <end position="445"/>
    </location>
</feature>
<dbReference type="PANTHER" id="PTHR48090:SF7">
    <property type="entry name" value="RFBJ PROTEIN"/>
    <property type="match status" value="1"/>
</dbReference>
<feature type="compositionally biased region" description="Basic and acidic residues" evidence="2">
    <location>
        <begin position="315"/>
        <end position="332"/>
    </location>
</feature>
<reference evidence="4 5" key="1">
    <citation type="submission" date="2021-01" db="EMBL/GenBank/DDBJ databases">
        <title>Whole genome shotgun sequence of Actinoplanes deccanensis NBRC 13994.</title>
        <authorList>
            <person name="Komaki H."/>
            <person name="Tamura T."/>
        </authorList>
    </citation>
    <scope>NUCLEOTIDE SEQUENCE [LARGE SCALE GENOMIC DNA]</scope>
    <source>
        <strain evidence="4 5">NBRC 13994</strain>
    </source>
</reference>
<dbReference type="SUPFAM" id="SSF53448">
    <property type="entry name" value="Nucleotide-diphospho-sugar transferases"/>
    <property type="match status" value="1"/>
</dbReference>
<organism evidence="4 5">
    <name type="scientific">Paractinoplanes deccanensis</name>
    <dbReference type="NCBI Taxonomy" id="113561"/>
    <lineage>
        <taxon>Bacteria</taxon>
        <taxon>Bacillati</taxon>
        <taxon>Actinomycetota</taxon>
        <taxon>Actinomycetes</taxon>
        <taxon>Micromonosporales</taxon>
        <taxon>Micromonosporaceae</taxon>
        <taxon>Paractinoplanes</taxon>
    </lineage>
</organism>
<comment type="similarity">
    <text evidence="1">Belongs to the glycosyltransferase 2 family.</text>
</comment>
<dbReference type="EMBL" id="BOMI01000087">
    <property type="protein sequence ID" value="GID75893.1"/>
    <property type="molecule type" value="Genomic_DNA"/>
</dbReference>